<evidence type="ECO:0000313" key="3">
    <source>
        <dbReference type="Proteomes" id="UP000270927"/>
    </source>
</evidence>
<dbReference type="AlphaFoldDB" id="A0A3N2QCN5"/>
<evidence type="ECO:0000256" key="1">
    <source>
        <dbReference type="SAM" id="MobiDB-lite"/>
    </source>
</evidence>
<organism evidence="2 3">
    <name type="scientific">Candidatus Cardinium hertigii</name>
    <dbReference type="NCBI Taxonomy" id="247481"/>
    <lineage>
        <taxon>Bacteria</taxon>
        <taxon>Pseudomonadati</taxon>
        <taxon>Bacteroidota</taxon>
        <taxon>Cytophagia</taxon>
        <taxon>Cytophagales</taxon>
        <taxon>Amoebophilaceae</taxon>
        <taxon>Candidatus Cardinium</taxon>
    </lineage>
</organism>
<feature type="compositionally biased region" description="Basic and acidic residues" evidence="1">
    <location>
        <begin position="32"/>
        <end position="42"/>
    </location>
</feature>
<dbReference type="EMBL" id="RARA01000022">
    <property type="protein sequence ID" value="ROT47540.1"/>
    <property type="molecule type" value="Genomic_DNA"/>
</dbReference>
<dbReference type="OrthoDB" id="9805935at2"/>
<comment type="caution">
    <text evidence="2">The sequence shown here is derived from an EMBL/GenBank/DDBJ whole genome shotgun (WGS) entry which is preliminary data.</text>
</comment>
<name>A0A3N2QCN5_9BACT</name>
<protein>
    <submittedName>
        <fullName evidence="2">Uncharacterized protein</fullName>
    </submittedName>
</protein>
<reference evidence="2 3" key="1">
    <citation type="submission" date="2018-09" db="EMBL/GenBank/DDBJ databases">
        <title>Comparative Genomics of Wolbachia-Cardinium Dual Endosymbiosis in a Plant-Parasitic Nematode.</title>
        <authorList>
            <person name="Brown A.M.V."/>
            <person name="Wasala S.K."/>
            <person name="Howe D.K."/>
            <person name="Peetz A.B."/>
            <person name="Zasada I.A."/>
            <person name="Denver D.R."/>
        </authorList>
    </citation>
    <scope>NUCLEOTIDE SEQUENCE [LARGE SCALE GENOMIC DNA]</scope>
    <source>
        <strain evidence="2 3">Pp_1</strain>
    </source>
</reference>
<gene>
    <name evidence="2" type="ORF">EDM02_02140</name>
</gene>
<keyword evidence="3" id="KW-1185">Reference proteome</keyword>
<feature type="compositionally biased region" description="Basic and acidic residues" evidence="1">
    <location>
        <begin position="51"/>
        <end position="65"/>
    </location>
</feature>
<dbReference type="Proteomes" id="UP000270927">
    <property type="component" value="Unassembled WGS sequence"/>
</dbReference>
<accession>A0A3N2QCN5</accession>
<evidence type="ECO:0000313" key="2">
    <source>
        <dbReference type="EMBL" id="ROT47540.1"/>
    </source>
</evidence>
<dbReference type="RefSeq" id="WP_123662665.1">
    <property type="nucleotide sequence ID" value="NZ_RARA01000022.1"/>
</dbReference>
<sequence>MVYKKITDNIPSLSSLLLAGIVFGSSNCPGKDTPDGKGKDEETNASPKPVQESETKLPPRTPEDQTKFGDIFTVLIELAQIDHLKHAPMVMEKSDFEGPQGKSNVEALFKSFGTSQAYPPRNTYFTALGNADIFTFKSGVTGSGGRLGSKAAYGEAVNEIARVYKGLHEFYEEMTKQAKDGARVPAIQHLLSRVETFYNNNIMKEDLFVGGRAFQSASKQVKILDGGHMARFMTNLKSNRGRDIMPRVIESVWVKLKVPNNACQNSLVVNSKALQRGSTIQGGEENDPSGNPVVWNVSGEKNTHMPHIKRINNVTMNGATESAGYIPLPDNNAATPVPNIQEAPSGMAAKKTTDKLTFGQLFFALFTGVKDRDIFRLEENSKDKVKFFTKNPTFQTLLEAANKGDDAFAEYLGKHIENLSSQSGSVDDIFVIPDIGSLRDRLIPKDIEIAVKNIPANLGGTAYVAANATTGAGVTLPVSDPNSIVGQLLKRIFSASNYNHHTATTDTGVGIETFRTGLAAIGIMMDYNLSFEQKVCIKLANILSPTASLYNLAYNTVDPASGEQFLSHMKTLINAEANGAIVKKENGGYKPTPITNKFRVEFKNFVDRLLEKQDDKSITYDKIKEDTRGDVPNTNPLDKIFDIKKVRDAMESDCNAIKSVLESAMRIDPVLTIKEKEVDYTRYFKVSGLSTSNYKRLDDIRLRNVPVIKDVVEEKKKNEVIEKTVKAPEVPPAA</sequence>
<proteinExistence type="predicted"/>
<feature type="region of interest" description="Disordered" evidence="1">
    <location>
        <begin position="29"/>
        <end position="65"/>
    </location>
</feature>